<gene>
    <name evidence="2" type="ORF">QVD17_41625</name>
</gene>
<reference evidence="2" key="1">
    <citation type="journal article" date="2023" name="bioRxiv">
        <title>Improved chromosome-level genome assembly for marigold (Tagetes erecta).</title>
        <authorList>
            <person name="Jiang F."/>
            <person name="Yuan L."/>
            <person name="Wang S."/>
            <person name="Wang H."/>
            <person name="Xu D."/>
            <person name="Wang A."/>
            <person name="Fan W."/>
        </authorList>
    </citation>
    <scope>NUCLEOTIDE SEQUENCE</scope>
    <source>
        <strain evidence="2">WSJ</strain>
        <tissue evidence="2">Leaf</tissue>
    </source>
</reference>
<evidence type="ECO:0000313" key="3">
    <source>
        <dbReference type="Proteomes" id="UP001229421"/>
    </source>
</evidence>
<feature type="compositionally biased region" description="Basic and acidic residues" evidence="1">
    <location>
        <begin position="67"/>
        <end position="100"/>
    </location>
</feature>
<organism evidence="2 3">
    <name type="scientific">Tagetes erecta</name>
    <name type="common">African marigold</name>
    <dbReference type="NCBI Taxonomy" id="13708"/>
    <lineage>
        <taxon>Eukaryota</taxon>
        <taxon>Viridiplantae</taxon>
        <taxon>Streptophyta</taxon>
        <taxon>Embryophyta</taxon>
        <taxon>Tracheophyta</taxon>
        <taxon>Spermatophyta</taxon>
        <taxon>Magnoliopsida</taxon>
        <taxon>eudicotyledons</taxon>
        <taxon>Gunneridae</taxon>
        <taxon>Pentapetalae</taxon>
        <taxon>asterids</taxon>
        <taxon>campanulids</taxon>
        <taxon>Asterales</taxon>
        <taxon>Asteraceae</taxon>
        <taxon>Asteroideae</taxon>
        <taxon>Heliantheae alliance</taxon>
        <taxon>Tageteae</taxon>
        <taxon>Tagetes</taxon>
    </lineage>
</organism>
<comment type="caution">
    <text evidence="2">The sequence shown here is derived from an EMBL/GenBank/DDBJ whole genome shotgun (WGS) entry which is preliminary data.</text>
</comment>
<accession>A0AAD8JPG7</accession>
<feature type="region of interest" description="Disordered" evidence="1">
    <location>
        <begin position="52"/>
        <end position="100"/>
    </location>
</feature>
<protein>
    <submittedName>
        <fullName evidence="2">Uncharacterized protein</fullName>
    </submittedName>
</protein>
<dbReference type="Proteomes" id="UP001229421">
    <property type="component" value="Unassembled WGS sequence"/>
</dbReference>
<name>A0AAD8JPG7_TARER</name>
<dbReference type="AlphaFoldDB" id="A0AAD8JPG7"/>
<proteinExistence type="predicted"/>
<evidence type="ECO:0000256" key="1">
    <source>
        <dbReference type="SAM" id="MobiDB-lite"/>
    </source>
</evidence>
<dbReference type="EMBL" id="JAUHHV010000012">
    <property type="protein sequence ID" value="KAK1406331.1"/>
    <property type="molecule type" value="Genomic_DNA"/>
</dbReference>
<sequence length="100" mass="11192">MTKAFQSENIAHAATHVDLTKVKSSKAILAKLVSKRKENKASLGFTHKPIPESITNTLPENFNPLDHSPENKEKFKEFQRKKLESGSSEGKDDGKTRQKS</sequence>
<evidence type="ECO:0000313" key="2">
    <source>
        <dbReference type="EMBL" id="KAK1406331.1"/>
    </source>
</evidence>
<keyword evidence="3" id="KW-1185">Reference proteome</keyword>